<dbReference type="Gene3D" id="4.10.240.10">
    <property type="entry name" value="Zn(2)-C6 fungal-type DNA-binding domain"/>
    <property type="match status" value="1"/>
</dbReference>
<dbReference type="Pfam" id="PF00172">
    <property type="entry name" value="Zn_clus"/>
    <property type="match status" value="1"/>
</dbReference>
<dbReference type="InterPro" id="IPR036864">
    <property type="entry name" value="Zn2-C6_fun-type_DNA-bd_sf"/>
</dbReference>
<feature type="compositionally biased region" description="Polar residues" evidence="2">
    <location>
        <begin position="65"/>
        <end position="85"/>
    </location>
</feature>
<dbReference type="GO" id="GO:0000981">
    <property type="term" value="F:DNA-binding transcription factor activity, RNA polymerase II-specific"/>
    <property type="evidence" value="ECO:0007669"/>
    <property type="project" value="InterPro"/>
</dbReference>
<dbReference type="GO" id="GO:0008270">
    <property type="term" value="F:zinc ion binding"/>
    <property type="evidence" value="ECO:0007669"/>
    <property type="project" value="InterPro"/>
</dbReference>
<reference evidence="5" key="1">
    <citation type="journal article" date="2020" name="Stud. Mycol.">
        <title>101 Dothideomycetes genomes: A test case for predicting lifestyles and emergence of pathogens.</title>
        <authorList>
            <person name="Haridas S."/>
            <person name="Albert R."/>
            <person name="Binder M."/>
            <person name="Bloem J."/>
            <person name="LaButti K."/>
            <person name="Salamov A."/>
            <person name="Andreopoulos B."/>
            <person name="Baker S."/>
            <person name="Barry K."/>
            <person name="Bills G."/>
            <person name="Bluhm B."/>
            <person name="Cannon C."/>
            <person name="Castanera R."/>
            <person name="Culley D."/>
            <person name="Daum C."/>
            <person name="Ezra D."/>
            <person name="Gonzalez J."/>
            <person name="Henrissat B."/>
            <person name="Kuo A."/>
            <person name="Liang C."/>
            <person name="Lipzen A."/>
            <person name="Lutzoni F."/>
            <person name="Magnuson J."/>
            <person name="Mondo S."/>
            <person name="Nolan M."/>
            <person name="Ohm R."/>
            <person name="Pangilinan J."/>
            <person name="Park H.-J."/>
            <person name="Ramirez L."/>
            <person name="Alfaro M."/>
            <person name="Sun H."/>
            <person name="Tritt A."/>
            <person name="Yoshinaga Y."/>
            <person name="Zwiers L.-H."/>
            <person name="Turgeon B."/>
            <person name="Goodwin S."/>
            <person name="Spatafora J."/>
            <person name="Crous P."/>
            <person name="Grigoriev I."/>
        </authorList>
    </citation>
    <scope>NUCLEOTIDE SEQUENCE [LARGE SCALE GENOMIC DNA]</scope>
    <source>
        <strain evidence="5">CBS 304.66</strain>
    </source>
</reference>
<dbReference type="AlphaFoldDB" id="A0A9P4MVU8"/>
<dbReference type="OrthoDB" id="3682316at2759"/>
<dbReference type="EMBL" id="ML986709">
    <property type="protein sequence ID" value="KAF2259440.1"/>
    <property type="molecule type" value="Genomic_DNA"/>
</dbReference>
<evidence type="ECO:0000313" key="5">
    <source>
        <dbReference type="Proteomes" id="UP000800093"/>
    </source>
</evidence>
<feature type="compositionally biased region" description="Polar residues" evidence="2">
    <location>
        <begin position="217"/>
        <end position="227"/>
    </location>
</feature>
<dbReference type="PROSITE" id="PS00463">
    <property type="entry name" value="ZN2_CY6_FUNGAL_1"/>
    <property type="match status" value="1"/>
</dbReference>
<dbReference type="InterPro" id="IPR001138">
    <property type="entry name" value="Zn2Cys6_DnaBD"/>
</dbReference>
<sequence>MPSTSLSKHSACQRCRSMKLRCPAREDNASSCGRCLRLKVTCVNPRSKDSGTAASRSISDDFNNHRGNSNPGQNLNRLPSVSSEPDTIPWNDSAEWQSGSQGNASTICALPSFQIPLSSAFTTSEDSTAFNDSNQQEFTSADFEFFGFSHYEGVSLSVDEPANASPFTSSLIPGTIGFDRSNIIHTANCSVSGSDTNLTGLRLSLSQKYHRSRLAGTTKNLGSSSGSLDEDMDQSNPTETSWFGDALQDIARFLGIIEAYSQETRTTTNHGGPAYHSTITIINFLDILSAYLQIIGIFDDLCTQLYGILRASSQNSISELQTLPGLQLAGLSIGHGHLQTKILLQAVVHHFEMIERVLGLPVTYRVSGRVNEYNGLFKNNQQYSRLMAIVMEDECGKRNLNSLKQNLRNMAEFIYK</sequence>
<gene>
    <name evidence="4" type="ORF">CC78DRAFT_537103</name>
</gene>
<feature type="region of interest" description="Disordered" evidence="2">
    <location>
        <begin position="217"/>
        <end position="238"/>
    </location>
</feature>
<keyword evidence="5" id="KW-1185">Reference proteome</keyword>
<evidence type="ECO:0000256" key="2">
    <source>
        <dbReference type="SAM" id="MobiDB-lite"/>
    </source>
</evidence>
<dbReference type="PROSITE" id="PS50048">
    <property type="entry name" value="ZN2_CY6_FUNGAL_2"/>
    <property type="match status" value="1"/>
</dbReference>
<name>A0A9P4MVU8_9PLEO</name>
<accession>A0A9P4MVU8</accession>
<dbReference type="SUPFAM" id="SSF57701">
    <property type="entry name" value="Zn2/Cys6 DNA-binding domain"/>
    <property type="match status" value="1"/>
</dbReference>
<organism evidence="4 5">
    <name type="scientific">Lojkania enalia</name>
    <dbReference type="NCBI Taxonomy" id="147567"/>
    <lineage>
        <taxon>Eukaryota</taxon>
        <taxon>Fungi</taxon>
        <taxon>Dikarya</taxon>
        <taxon>Ascomycota</taxon>
        <taxon>Pezizomycotina</taxon>
        <taxon>Dothideomycetes</taxon>
        <taxon>Pleosporomycetidae</taxon>
        <taxon>Pleosporales</taxon>
        <taxon>Pleosporales incertae sedis</taxon>
        <taxon>Lojkania</taxon>
    </lineage>
</organism>
<dbReference type="CDD" id="cd00067">
    <property type="entry name" value="GAL4"/>
    <property type="match status" value="1"/>
</dbReference>
<proteinExistence type="predicted"/>
<keyword evidence="1" id="KW-0539">Nucleus</keyword>
<feature type="region of interest" description="Disordered" evidence="2">
    <location>
        <begin position="46"/>
        <end position="99"/>
    </location>
</feature>
<evidence type="ECO:0000256" key="1">
    <source>
        <dbReference type="ARBA" id="ARBA00023242"/>
    </source>
</evidence>
<comment type="caution">
    <text evidence="4">The sequence shown here is derived from an EMBL/GenBank/DDBJ whole genome shotgun (WGS) entry which is preliminary data.</text>
</comment>
<protein>
    <recommendedName>
        <fullName evidence="3">Zn(2)-C6 fungal-type domain-containing protein</fullName>
    </recommendedName>
</protein>
<feature type="domain" description="Zn(2)-C6 fungal-type" evidence="3">
    <location>
        <begin position="11"/>
        <end position="44"/>
    </location>
</feature>
<dbReference type="Proteomes" id="UP000800093">
    <property type="component" value="Unassembled WGS sequence"/>
</dbReference>
<evidence type="ECO:0000313" key="4">
    <source>
        <dbReference type="EMBL" id="KAF2259440.1"/>
    </source>
</evidence>
<evidence type="ECO:0000259" key="3">
    <source>
        <dbReference type="PROSITE" id="PS50048"/>
    </source>
</evidence>